<reference evidence="4 6" key="1">
    <citation type="submission" date="2019-08" db="EMBL/GenBank/DDBJ databases">
        <title>Comparative genome analysis confer to the adaptation heavy metal polluted environment.</title>
        <authorList>
            <person name="Li Y."/>
        </authorList>
    </citation>
    <scope>NUCLEOTIDE SEQUENCE [LARGE SCALE GENOMIC DNA]</scope>
    <source>
        <strain evidence="4 6">P2</strain>
    </source>
</reference>
<dbReference type="EMBL" id="CP071880">
    <property type="protein sequence ID" value="QTE47272.1"/>
    <property type="molecule type" value="Genomic_DNA"/>
</dbReference>
<reference evidence="5 7" key="2">
    <citation type="submission" date="2021-03" db="EMBL/GenBank/DDBJ databases">
        <title>Mucilaginibacter strains isolated from gold and copper mining confer multi heavy-metal resistance.</title>
        <authorList>
            <person name="Li Y."/>
        </authorList>
    </citation>
    <scope>NUCLEOTIDE SEQUENCE [LARGE SCALE GENOMIC DNA]</scope>
    <source>
        <strain evidence="5 7">P2-4</strain>
    </source>
</reference>
<dbReference type="PRINTS" id="PR00455">
    <property type="entry name" value="HTHTETR"/>
</dbReference>
<dbReference type="GO" id="GO:0003677">
    <property type="term" value="F:DNA binding"/>
    <property type="evidence" value="ECO:0007669"/>
    <property type="project" value="UniProtKB-UniRule"/>
</dbReference>
<name>A0AAE6MHT8_9SPHI</name>
<dbReference type="EMBL" id="CP043451">
    <property type="protein sequence ID" value="QEM03951.1"/>
    <property type="molecule type" value="Genomic_DNA"/>
</dbReference>
<accession>A0AAE6MHT8</accession>
<feature type="domain" description="HTH tetR-type" evidence="3">
    <location>
        <begin position="8"/>
        <end position="68"/>
    </location>
</feature>
<gene>
    <name evidence="4" type="ORF">DIU31_010655</name>
    <name evidence="5" type="ORF">J3L21_16965</name>
</gene>
<keyword evidence="7" id="KW-1185">Reference proteome</keyword>
<dbReference type="Pfam" id="PF00440">
    <property type="entry name" value="TetR_N"/>
    <property type="match status" value="1"/>
</dbReference>
<evidence type="ECO:0000313" key="7">
    <source>
        <dbReference type="Proteomes" id="UP000663940"/>
    </source>
</evidence>
<evidence type="ECO:0000313" key="4">
    <source>
        <dbReference type="EMBL" id="QEM03951.1"/>
    </source>
</evidence>
<evidence type="ECO:0000313" key="5">
    <source>
        <dbReference type="EMBL" id="QTE47272.1"/>
    </source>
</evidence>
<dbReference type="AlphaFoldDB" id="A0AAE6MHT8"/>
<dbReference type="Gene3D" id="1.10.357.10">
    <property type="entry name" value="Tetracycline Repressor, domain 2"/>
    <property type="match status" value="1"/>
</dbReference>
<sequence>MKKLKVSYLMKDKIVKTALKQFLKKGIRDITIPKLMASLKISSKTLYKHFENKEQLLQECVNLLYLNLFEDFRKVLSTDGDPVSKIKSVFTIALERDFGVSHKFYYDLNYYYPEVQNASIRLIAKESGELLIPVVEQGIRDGYFLSDLDPYVSLRAINMLYSSITRNKEEFEYKSEPRLLFKQTVIIQIRGMCTEKGLKYLDH</sequence>
<dbReference type="Proteomes" id="UP000250557">
    <property type="component" value="Chromosome"/>
</dbReference>
<dbReference type="RefSeq" id="WP_146750453.1">
    <property type="nucleotide sequence ID" value="NZ_CP043451.1"/>
</dbReference>
<feature type="DNA-binding region" description="H-T-H motif" evidence="2">
    <location>
        <begin position="31"/>
        <end position="50"/>
    </location>
</feature>
<dbReference type="InterPro" id="IPR050624">
    <property type="entry name" value="HTH-type_Tx_Regulator"/>
</dbReference>
<dbReference type="PANTHER" id="PTHR43479:SF11">
    <property type="entry name" value="ACREF_ENVCD OPERON REPRESSOR-RELATED"/>
    <property type="match status" value="1"/>
</dbReference>
<dbReference type="PANTHER" id="PTHR43479">
    <property type="entry name" value="ACREF/ENVCD OPERON REPRESSOR-RELATED"/>
    <property type="match status" value="1"/>
</dbReference>
<organism evidence="4 6">
    <name type="scientific">Mucilaginibacter rubeus</name>
    <dbReference type="NCBI Taxonomy" id="2027860"/>
    <lineage>
        <taxon>Bacteria</taxon>
        <taxon>Pseudomonadati</taxon>
        <taxon>Bacteroidota</taxon>
        <taxon>Sphingobacteriia</taxon>
        <taxon>Sphingobacteriales</taxon>
        <taxon>Sphingobacteriaceae</taxon>
        <taxon>Mucilaginibacter</taxon>
    </lineage>
</organism>
<dbReference type="Gene3D" id="1.10.10.60">
    <property type="entry name" value="Homeodomain-like"/>
    <property type="match status" value="1"/>
</dbReference>
<dbReference type="PROSITE" id="PS50977">
    <property type="entry name" value="HTH_TETR_2"/>
    <property type="match status" value="1"/>
</dbReference>
<evidence type="ECO:0000256" key="2">
    <source>
        <dbReference type="PROSITE-ProRule" id="PRU00335"/>
    </source>
</evidence>
<dbReference type="Proteomes" id="UP000663940">
    <property type="component" value="Chromosome"/>
</dbReference>
<evidence type="ECO:0000256" key="1">
    <source>
        <dbReference type="ARBA" id="ARBA00023125"/>
    </source>
</evidence>
<dbReference type="SUPFAM" id="SSF46689">
    <property type="entry name" value="Homeodomain-like"/>
    <property type="match status" value="1"/>
</dbReference>
<evidence type="ECO:0000259" key="3">
    <source>
        <dbReference type="PROSITE" id="PS50977"/>
    </source>
</evidence>
<keyword evidence="1 2" id="KW-0238">DNA-binding</keyword>
<dbReference type="InterPro" id="IPR009057">
    <property type="entry name" value="Homeodomain-like_sf"/>
</dbReference>
<proteinExistence type="predicted"/>
<evidence type="ECO:0000313" key="6">
    <source>
        <dbReference type="Proteomes" id="UP000250557"/>
    </source>
</evidence>
<dbReference type="InterPro" id="IPR001647">
    <property type="entry name" value="HTH_TetR"/>
</dbReference>
<protein>
    <submittedName>
        <fullName evidence="4">TetR/AcrR family transcriptional regulator</fullName>
    </submittedName>
</protein>